<accession>A0ABV5RZL8</accession>
<dbReference type="Proteomes" id="UP001589532">
    <property type="component" value="Unassembled WGS sequence"/>
</dbReference>
<comment type="caution">
    <text evidence="1">The sequence shown here is derived from an EMBL/GenBank/DDBJ whole genome shotgun (WGS) entry which is preliminary data.</text>
</comment>
<protein>
    <recommendedName>
        <fullName evidence="3">Excreted virulence factor EspC (Type VII ESX diderm)</fullName>
    </recommendedName>
</protein>
<organism evidence="1 2">
    <name type="scientific">Nonomuraea helvata</name>
    <dbReference type="NCBI Taxonomy" id="37484"/>
    <lineage>
        <taxon>Bacteria</taxon>
        <taxon>Bacillati</taxon>
        <taxon>Actinomycetota</taxon>
        <taxon>Actinomycetes</taxon>
        <taxon>Streptosporangiales</taxon>
        <taxon>Streptosporangiaceae</taxon>
        <taxon>Nonomuraea</taxon>
    </lineage>
</organism>
<dbReference type="RefSeq" id="WP_344985757.1">
    <property type="nucleotide sequence ID" value="NZ_BAAAXV010000001.1"/>
</dbReference>
<reference evidence="1 2" key="1">
    <citation type="submission" date="2024-09" db="EMBL/GenBank/DDBJ databases">
        <authorList>
            <person name="Sun Q."/>
            <person name="Mori K."/>
        </authorList>
    </citation>
    <scope>NUCLEOTIDE SEQUENCE [LARGE SCALE GENOMIC DNA]</scope>
    <source>
        <strain evidence="1 2">JCM 3143</strain>
    </source>
</reference>
<name>A0ABV5RZL8_9ACTN</name>
<evidence type="ECO:0000313" key="2">
    <source>
        <dbReference type="Proteomes" id="UP001589532"/>
    </source>
</evidence>
<dbReference type="EMBL" id="JBHMBW010000012">
    <property type="protein sequence ID" value="MFB9624263.1"/>
    <property type="molecule type" value="Genomic_DNA"/>
</dbReference>
<gene>
    <name evidence="1" type="ORF">ACFFSA_14345</name>
</gene>
<keyword evidence="2" id="KW-1185">Reference proteome</keyword>
<evidence type="ECO:0008006" key="3">
    <source>
        <dbReference type="Google" id="ProtNLM"/>
    </source>
</evidence>
<proteinExistence type="predicted"/>
<sequence length="104" mass="11133">MSFDGVAFSKSHLDRLACAADGMAGDVADVRVQFETSSSAARAALGDDDYGLMYWQARGPRMESVGAGLDLLAAALQKQESRIRRASHMYDACEDAGTLRTSGR</sequence>
<evidence type="ECO:0000313" key="1">
    <source>
        <dbReference type="EMBL" id="MFB9624263.1"/>
    </source>
</evidence>